<dbReference type="PANTHER" id="PTHR31631">
    <property type="entry name" value="PROTEIN NETWORKED 2D"/>
    <property type="match status" value="1"/>
</dbReference>
<feature type="compositionally biased region" description="Basic and acidic residues" evidence="3">
    <location>
        <begin position="476"/>
        <end position="490"/>
    </location>
</feature>
<sequence>MLQRAASNAYSWWWASHVRTKQSKWLEQSLQDMGEKVAAVLKLIEEDGDSFIKKAEMYYKKRPEFINFVEESYRAYRSLAERYDLLSKELQNANSTLASAFPDQFQYAMDDDSDEEFVSPRVMPKKFDKLPGAKPENPNIPKAPPSTKFPSQNIKAIIALTGGHKKEAPAPKCPSKSGPKSGLSRDQALQEIDKLQKSILVLQTEKEFAKSTYESGRAKYCQIEEEIIGMQEKISKLQDEFEVSQPIEDEEARTLMAGAALNSVNETIAKLQQKQEKAASDVEAECQRIRVAREKVKTLNGEFVGSAQGYQAYVSKGEDSSPNDNLASFEDQVDRKTNPKDSEQPHEKIKEHFDIDSANSLSVTEMAEKIDELVNKVIDLESSVSSQTALIHTLRLETDELQAEIRSLEDDKANLIDGKNTLSDRLVEMESKLRGLVDRNQNLENQNQSLEDRNRSLETHYTEAQSRLDTMSAKPQNEKPHDIEKSSKIQDTMENHRGILIPSHEGKKDRKIAKLESKAPTSSNTDNAQPQSQLNPDGSKRSSLDGAQPQVPVDLARDEPVTIQDTERGSISVPQPEQNAPLSGQSQEQTITEDGEPDWQKLFANGLESKEKALLSEYTTTLRNYKEVKKQLSELEKKTQADLSEIAEQNQELMSSIAKKDAEIQLLRQKLSFMQTTLDEYRNQKEGKDVVPAMMNEEPLLPPDDFDDLNIVAPERREVSAVEEKLRADIDEILEKNLDFWIRFSSTFGQIQKFQTGVRDLKAELAKIEKENEKKEGSGHGSSHGGSQMNPHLQSDVKPIYKHLREIQTELTVWLEQSEKLKEELQSRCSQLCNIQEEIKRALDAGAEDDDMKFTSFQAAKFQGEVANMQQENHKVADELQAGMDHITSLQLEVERTIARINEGLGISGSKSLNENQIPGVRGNAVPLRSFIFGVKPQKKKQSIFAGMQNMHRKHHHLKSDKSI</sequence>
<feature type="region of interest" description="Disordered" evidence="3">
    <location>
        <begin position="771"/>
        <end position="793"/>
    </location>
</feature>
<dbReference type="Gene3D" id="1.20.5.340">
    <property type="match status" value="1"/>
</dbReference>
<organism evidence="5 6">
    <name type="scientific">Carnegiea gigantea</name>
    <dbReference type="NCBI Taxonomy" id="171969"/>
    <lineage>
        <taxon>Eukaryota</taxon>
        <taxon>Viridiplantae</taxon>
        <taxon>Streptophyta</taxon>
        <taxon>Embryophyta</taxon>
        <taxon>Tracheophyta</taxon>
        <taxon>Spermatophyta</taxon>
        <taxon>Magnoliopsida</taxon>
        <taxon>eudicotyledons</taxon>
        <taxon>Gunneridae</taxon>
        <taxon>Pentapetalae</taxon>
        <taxon>Caryophyllales</taxon>
        <taxon>Cactineae</taxon>
        <taxon>Cactaceae</taxon>
        <taxon>Cactoideae</taxon>
        <taxon>Echinocereeae</taxon>
        <taxon>Carnegiea</taxon>
    </lineage>
</organism>
<dbReference type="Pfam" id="PF07765">
    <property type="entry name" value="KIP1"/>
    <property type="match status" value="1"/>
</dbReference>
<comment type="caution">
    <text evidence="5">The sequence shown here is derived from an EMBL/GenBank/DDBJ whole genome shotgun (WGS) entry which is preliminary data.</text>
</comment>
<dbReference type="Pfam" id="PF24918">
    <property type="entry name" value="NET2A_C"/>
    <property type="match status" value="1"/>
</dbReference>
<dbReference type="OrthoDB" id="616075at2759"/>
<evidence type="ECO:0000259" key="4">
    <source>
        <dbReference type="PROSITE" id="PS51774"/>
    </source>
</evidence>
<dbReference type="InterPro" id="IPR056889">
    <property type="entry name" value="NET2A-D/KIP1-like_C"/>
</dbReference>
<protein>
    <recommendedName>
        <fullName evidence="4">NAB domain-containing protein</fullName>
    </recommendedName>
</protein>
<dbReference type="InterPro" id="IPR011684">
    <property type="entry name" value="NAB"/>
</dbReference>
<feature type="coiled-coil region" evidence="2">
    <location>
        <begin position="804"/>
        <end position="835"/>
    </location>
</feature>
<feature type="region of interest" description="Disordered" evidence="3">
    <location>
        <begin position="460"/>
        <end position="490"/>
    </location>
</feature>
<dbReference type="Proteomes" id="UP001153076">
    <property type="component" value="Unassembled WGS sequence"/>
</dbReference>
<evidence type="ECO:0000256" key="1">
    <source>
        <dbReference type="ARBA" id="ARBA00023054"/>
    </source>
</evidence>
<accession>A0A9Q1QJX4</accession>
<evidence type="ECO:0000313" key="5">
    <source>
        <dbReference type="EMBL" id="KAJ8444972.1"/>
    </source>
</evidence>
<reference evidence="5" key="1">
    <citation type="submission" date="2022-04" db="EMBL/GenBank/DDBJ databases">
        <title>Carnegiea gigantea Genome sequencing and assembly v2.</title>
        <authorList>
            <person name="Copetti D."/>
            <person name="Sanderson M.J."/>
            <person name="Burquez A."/>
            <person name="Wojciechowski M.F."/>
        </authorList>
    </citation>
    <scope>NUCLEOTIDE SEQUENCE</scope>
    <source>
        <strain evidence="5">SGP5-SGP5p</strain>
        <tissue evidence="5">Aerial part</tissue>
    </source>
</reference>
<dbReference type="AlphaFoldDB" id="A0A9Q1QJX4"/>
<evidence type="ECO:0000256" key="2">
    <source>
        <dbReference type="SAM" id="Coils"/>
    </source>
</evidence>
<evidence type="ECO:0000313" key="6">
    <source>
        <dbReference type="Proteomes" id="UP001153076"/>
    </source>
</evidence>
<keyword evidence="6" id="KW-1185">Reference proteome</keyword>
<feature type="region of interest" description="Disordered" evidence="3">
    <location>
        <begin position="128"/>
        <end position="148"/>
    </location>
</feature>
<dbReference type="Pfam" id="PF25014">
    <property type="entry name" value="NET2A"/>
    <property type="match status" value="1"/>
</dbReference>
<dbReference type="EMBL" id="JAKOGI010000082">
    <property type="protein sequence ID" value="KAJ8444972.1"/>
    <property type="molecule type" value="Genomic_DNA"/>
</dbReference>
<dbReference type="InterPro" id="IPR056888">
    <property type="entry name" value="NET2A-D/KIP1-like_dom"/>
</dbReference>
<feature type="compositionally biased region" description="Polar residues" evidence="3">
    <location>
        <begin position="572"/>
        <end position="590"/>
    </location>
</feature>
<dbReference type="PROSITE" id="PS51774">
    <property type="entry name" value="NAB"/>
    <property type="match status" value="1"/>
</dbReference>
<dbReference type="SUPFAM" id="SSF90257">
    <property type="entry name" value="Myosin rod fragments"/>
    <property type="match status" value="1"/>
</dbReference>
<evidence type="ECO:0000256" key="3">
    <source>
        <dbReference type="SAM" id="MobiDB-lite"/>
    </source>
</evidence>
<feature type="domain" description="NAB" evidence="4">
    <location>
        <begin position="10"/>
        <end position="90"/>
    </location>
</feature>
<dbReference type="PANTHER" id="PTHR31631:SF0">
    <property type="entry name" value="PROTEIN NETWORKED 2D"/>
    <property type="match status" value="1"/>
</dbReference>
<feature type="compositionally biased region" description="Polar residues" evidence="3">
    <location>
        <begin position="519"/>
        <end position="536"/>
    </location>
</feature>
<gene>
    <name evidence="5" type="ORF">Cgig2_029166</name>
</gene>
<feature type="region of interest" description="Disordered" evidence="3">
    <location>
        <begin position="517"/>
        <end position="593"/>
    </location>
</feature>
<proteinExistence type="predicted"/>
<feature type="region of interest" description="Disordered" evidence="3">
    <location>
        <begin position="163"/>
        <end position="185"/>
    </location>
</feature>
<feature type="compositionally biased region" description="Basic and acidic residues" evidence="3">
    <location>
        <begin position="332"/>
        <end position="348"/>
    </location>
</feature>
<name>A0A9Q1QJX4_9CARY</name>
<feature type="compositionally biased region" description="Polar residues" evidence="3">
    <location>
        <begin position="462"/>
        <end position="475"/>
    </location>
</feature>
<keyword evidence="1 2" id="KW-0175">Coiled coil</keyword>
<dbReference type="GO" id="GO:0003779">
    <property type="term" value="F:actin binding"/>
    <property type="evidence" value="ECO:0007669"/>
    <property type="project" value="InterPro"/>
</dbReference>
<feature type="compositionally biased region" description="Basic and acidic residues" evidence="3">
    <location>
        <begin position="555"/>
        <end position="568"/>
    </location>
</feature>
<feature type="coiled-coil region" evidence="2">
    <location>
        <begin position="615"/>
        <end position="684"/>
    </location>
</feature>
<feature type="region of interest" description="Disordered" evidence="3">
    <location>
        <begin position="314"/>
        <end position="348"/>
    </location>
</feature>